<dbReference type="OrthoDB" id="9813569at2"/>
<dbReference type="InterPro" id="IPR002173">
    <property type="entry name" value="Carboh/pur_kinase_PfkB_CS"/>
</dbReference>
<gene>
    <name evidence="5" type="ORF">B7H23_02970</name>
</gene>
<dbReference type="CDD" id="cd01168">
    <property type="entry name" value="adenosine_kinase"/>
    <property type="match status" value="1"/>
</dbReference>
<dbReference type="RefSeq" id="WP_094075889.1">
    <property type="nucleotide sequence ID" value="NZ_KZ851842.1"/>
</dbReference>
<organism evidence="5 6">
    <name type="scientific">Notoacmeibacter marinus</name>
    <dbReference type="NCBI Taxonomy" id="1876515"/>
    <lineage>
        <taxon>Bacteria</taxon>
        <taxon>Pseudomonadati</taxon>
        <taxon>Pseudomonadota</taxon>
        <taxon>Alphaproteobacteria</taxon>
        <taxon>Hyphomicrobiales</taxon>
        <taxon>Notoacmeibacteraceae</taxon>
        <taxon>Notoacmeibacter</taxon>
    </lineage>
</organism>
<evidence type="ECO:0000256" key="3">
    <source>
        <dbReference type="ARBA" id="ARBA00022777"/>
    </source>
</evidence>
<dbReference type="Proteomes" id="UP000215405">
    <property type="component" value="Unassembled WGS sequence"/>
</dbReference>
<dbReference type="PANTHER" id="PTHR43320">
    <property type="entry name" value="SUGAR KINASE"/>
    <property type="match status" value="1"/>
</dbReference>
<keyword evidence="3 5" id="KW-0418">Kinase</keyword>
<dbReference type="InterPro" id="IPR052700">
    <property type="entry name" value="Carb_kinase_PfkB-like"/>
</dbReference>
<comment type="caution">
    <text evidence="5">The sequence shown here is derived from an EMBL/GenBank/DDBJ whole genome shotgun (WGS) entry which is preliminary data.</text>
</comment>
<dbReference type="GO" id="GO:0016301">
    <property type="term" value="F:kinase activity"/>
    <property type="evidence" value="ECO:0007669"/>
    <property type="project" value="UniProtKB-KW"/>
</dbReference>
<reference evidence="6" key="1">
    <citation type="journal article" date="2017" name="Int. J. Syst. Evol. Microbiol.">
        <title>Notoacmeibacter marinus gen. nov., sp. nov., isolated from the gut of a limpet and proposal of Notoacmeibacteraceae fam. nov. in the order Rhizobiales of the class Alphaproteobacteria.</title>
        <authorList>
            <person name="Huang Z."/>
            <person name="Guo F."/>
            <person name="Lai Q."/>
        </authorList>
    </citation>
    <scope>NUCLEOTIDE SEQUENCE [LARGE SCALE GENOMIC DNA]</scope>
    <source>
        <strain evidence="6">XMTR2A4</strain>
    </source>
</reference>
<comment type="similarity">
    <text evidence="1">Belongs to the carbohydrate kinase PfkB family.</text>
</comment>
<dbReference type="AlphaFoldDB" id="A0A231V1K3"/>
<evidence type="ECO:0000256" key="1">
    <source>
        <dbReference type="ARBA" id="ARBA00010688"/>
    </source>
</evidence>
<dbReference type="Pfam" id="PF00294">
    <property type="entry name" value="PfkB"/>
    <property type="match status" value="1"/>
</dbReference>
<dbReference type="SUPFAM" id="SSF53613">
    <property type="entry name" value="Ribokinase-like"/>
    <property type="match status" value="1"/>
</dbReference>
<accession>A0A231V1K3</accession>
<keyword evidence="2" id="KW-0808">Transferase</keyword>
<dbReference type="PROSITE" id="PS00584">
    <property type="entry name" value="PFKB_KINASES_2"/>
    <property type="match status" value="1"/>
</dbReference>
<dbReference type="InterPro" id="IPR011611">
    <property type="entry name" value="PfkB_dom"/>
</dbReference>
<dbReference type="EMBL" id="NBYO01000001">
    <property type="protein sequence ID" value="OXT01921.1"/>
    <property type="molecule type" value="Genomic_DNA"/>
</dbReference>
<sequence length="333" mass="35709">MSNGPTHHVLCIGNAMVDMLATCDDAFLDEHEIIKGAMNLVDAERSARLYDAMGPSETMSGGSAGNTAAAIAALGGSVAYIGKVADDQLGTIFEHDIRALGATFETEPLQNGDPTARCMIFVTPDGERSMNTYLGACTELTEADIDEDIVSDCDITYFEGYLWDPPQAKAAIRKAADIAHKHGRKVAISLSDPFCVDRYREEFLDLLRSRTVDIVFANETELQSLYQDDDFDSALEQLGKDCLLATVTRGPSGSVVIRDGQRHDVPAFMAAIRRDTTGAGDLYAAGFLHGLTNGMALEESAALGNFCAGVIIEQMGPRPPVNLAELAHEAGKL</sequence>
<proteinExistence type="inferred from homology"/>
<evidence type="ECO:0000313" key="5">
    <source>
        <dbReference type="EMBL" id="OXT01921.1"/>
    </source>
</evidence>
<feature type="domain" description="Carbohydrate kinase PfkB" evidence="4">
    <location>
        <begin position="60"/>
        <end position="320"/>
    </location>
</feature>
<evidence type="ECO:0000256" key="2">
    <source>
        <dbReference type="ARBA" id="ARBA00022679"/>
    </source>
</evidence>
<dbReference type="Gene3D" id="3.40.1190.20">
    <property type="match status" value="1"/>
</dbReference>
<protein>
    <submittedName>
        <fullName evidence="5">Adenosine kinase</fullName>
    </submittedName>
</protein>
<dbReference type="PANTHER" id="PTHR43320:SF3">
    <property type="entry name" value="CARBOHYDRATE KINASE PFKB DOMAIN-CONTAINING PROTEIN"/>
    <property type="match status" value="1"/>
</dbReference>
<evidence type="ECO:0000313" key="6">
    <source>
        <dbReference type="Proteomes" id="UP000215405"/>
    </source>
</evidence>
<keyword evidence="6" id="KW-1185">Reference proteome</keyword>
<dbReference type="InterPro" id="IPR029056">
    <property type="entry name" value="Ribokinase-like"/>
</dbReference>
<name>A0A231V1K3_9HYPH</name>
<evidence type="ECO:0000259" key="4">
    <source>
        <dbReference type="Pfam" id="PF00294"/>
    </source>
</evidence>